<dbReference type="AlphaFoldDB" id="A0A1I5D137"/>
<sequence>MPNPLSILAQALLILMLASGASSAQALDPHDTFEADQIYRILEGFLLPPR</sequence>
<proteinExistence type="predicted"/>
<keyword evidence="3" id="KW-1185">Reference proteome</keyword>
<protein>
    <submittedName>
        <fullName evidence="2">Uncharacterized protein</fullName>
    </submittedName>
</protein>
<gene>
    <name evidence="2" type="ORF">SAMN04487859_111114</name>
</gene>
<feature type="chain" id="PRO_5011453522" evidence="1">
    <location>
        <begin position="27"/>
        <end position="50"/>
    </location>
</feature>
<accession>A0A1I5D137</accession>
<reference evidence="3" key="1">
    <citation type="submission" date="2016-10" db="EMBL/GenBank/DDBJ databases">
        <authorList>
            <person name="Varghese N."/>
            <person name="Submissions S."/>
        </authorList>
    </citation>
    <scope>NUCLEOTIDE SEQUENCE [LARGE SCALE GENOMIC DNA]</scope>
    <source>
        <strain evidence="3">DSM 28463</strain>
    </source>
</reference>
<evidence type="ECO:0000256" key="1">
    <source>
        <dbReference type="SAM" id="SignalP"/>
    </source>
</evidence>
<dbReference type="STRING" id="1005928.SAMN04487859_111114"/>
<feature type="signal peptide" evidence="1">
    <location>
        <begin position="1"/>
        <end position="26"/>
    </location>
</feature>
<organism evidence="2 3">
    <name type="scientific">Roseovarius lutimaris</name>
    <dbReference type="NCBI Taxonomy" id="1005928"/>
    <lineage>
        <taxon>Bacteria</taxon>
        <taxon>Pseudomonadati</taxon>
        <taxon>Pseudomonadota</taxon>
        <taxon>Alphaproteobacteria</taxon>
        <taxon>Rhodobacterales</taxon>
        <taxon>Roseobacteraceae</taxon>
        <taxon>Roseovarius</taxon>
    </lineage>
</organism>
<dbReference type="Proteomes" id="UP000198599">
    <property type="component" value="Unassembled WGS sequence"/>
</dbReference>
<evidence type="ECO:0000313" key="3">
    <source>
        <dbReference type="Proteomes" id="UP000198599"/>
    </source>
</evidence>
<name>A0A1I5D137_9RHOB</name>
<dbReference type="EMBL" id="FOVP01000011">
    <property type="protein sequence ID" value="SFN92945.1"/>
    <property type="molecule type" value="Genomic_DNA"/>
</dbReference>
<evidence type="ECO:0000313" key="2">
    <source>
        <dbReference type="EMBL" id="SFN92945.1"/>
    </source>
</evidence>
<keyword evidence="1" id="KW-0732">Signal</keyword>